<comment type="caution">
    <text evidence="11">The sequence shown here is derived from an EMBL/GenBank/DDBJ whole genome shotgun (WGS) entry which is preliminary data.</text>
</comment>
<dbReference type="FunFam" id="1.10.560.10:FF:000017">
    <property type="entry name" value="T-complex protein 1 subunit eta"/>
    <property type="match status" value="1"/>
</dbReference>
<evidence type="ECO:0000256" key="5">
    <source>
        <dbReference type="ARBA" id="ARBA00022741"/>
    </source>
</evidence>
<dbReference type="InterPro" id="IPR027409">
    <property type="entry name" value="GroEL-like_apical_dom_sf"/>
</dbReference>
<comment type="subcellular location">
    <subcellularLocation>
        <location evidence="1 9">Cytoplasm</location>
    </subcellularLocation>
</comment>
<protein>
    <recommendedName>
        <fullName evidence="9">T-complex protein 1 subunit eta</fullName>
        <shortName evidence="9">TCP-1-eta</shortName>
    </recommendedName>
    <alternativeName>
        <fullName evidence="9">CCT-eta</fullName>
    </alternativeName>
</protein>
<dbReference type="SUPFAM" id="SSF48592">
    <property type="entry name" value="GroEL equatorial domain-like"/>
    <property type="match status" value="1"/>
</dbReference>
<dbReference type="PRINTS" id="PR00304">
    <property type="entry name" value="TCOMPLEXTCP1"/>
</dbReference>
<dbReference type="InterPro" id="IPR002194">
    <property type="entry name" value="Chaperonin_TCP-1_CS"/>
</dbReference>
<dbReference type="InterPro" id="IPR027413">
    <property type="entry name" value="GROEL-like_equatorial_sf"/>
</dbReference>
<proteinExistence type="inferred from homology"/>
<dbReference type="NCBIfam" id="NF041082">
    <property type="entry name" value="thermosome_alpha"/>
    <property type="match status" value="1"/>
</dbReference>
<dbReference type="InterPro" id="IPR027410">
    <property type="entry name" value="TCP-1-like_intermed_sf"/>
</dbReference>
<dbReference type="AlphaFoldDB" id="A0A2T9ZHN3"/>
<comment type="function">
    <text evidence="9">Molecular chaperone; assists the folding of proteins upon ATP hydrolysis. Known to play a role, in vitro, in the folding of actin and tubulin.</text>
</comment>
<dbReference type="GO" id="GO:0140662">
    <property type="term" value="F:ATP-dependent protein folding chaperone"/>
    <property type="evidence" value="ECO:0007669"/>
    <property type="project" value="InterPro"/>
</dbReference>
<evidence type="ECO:0000256" key="7">
    <source>
        <dbReference type="ARBA" id="ARBA00023186"/>
    </source>
</evidence>
<evidence type="ECO:0000256" key="9">
    <source>
        <dbReference type="RuleBase" id="RU365042"/>
    </source>
</evidence>
<keyword evidence="12" id="KW-1185">Reference proteome</keyword>
<dbReference type="OrthoDB" id="10248520at2759"/>
<dbReference type="PROSITE" id="PS00751">
    <property type="entry name" value="TCP1_2"/>
    <property type="match status" value="1"/>
</dbReference>
<accession>A0A2T9ZHN3</accession>
<keyword evidence="6 8" id="KW-0067">ATP-binding</keyword>
<evidence type="ECO:0000256" key="10">
    <source>
        <dbReference type="SAM" id="MobiDB-lite"/>
    </source>
</evidence>
<dbReference type="InterPro" id="IPR017998">
    <property type="entry name" value="Chaperone_TCP-1"/>
</dbReference>
<feature type="compositionally biased region" description="Low complexity" evidence="10">
    <location>
        <begin position="543"/>
        <end position="557"/>
    </location>
</feature>
<evidence type="ECO:0000256" key="6">
    <source>
        <dbReference type="ARBA" id="ARBA00022840"/>
    </source>
</evidence>
<name>A0A2T9ZHN3_9FUNG</name>
<dbReference type="PANTHER" id="PTHR11353">
    <property type="entry name" value="CHAPERONIN"/>
    <property type="match status" value="1"/>
</dbReference>
<dbReference type="EMBL" id="MBFS01000163">
    <property type="protein sequence ID" value="PVV04088.1"/>
    <property type="molecule type" value="Genomic_DNA"/>
</dbReference>
<dbReference type="NCBIfam" id="TIGR02345">
    <property type="entry name" value="chap_CCT_eta"/>
    <property type="match status" value="1"/>
</dbReference>
<dbReference type="InterPro" id="IPR002423">
    <property type="entry name" value="Cpn60/GroEL/TCP-1"/>
</dbReference>
<comment type="similarity">
    <text evidence="2 8">Belongs to the TCP-1 chaperonin family.</text>
</comment>
<dbReference type="FunFam" id="3.50.7.10:FF:000006">
    <property type="entry name" value="T-complex protein 1 subunit eta"/>
    <property type="match status" value="1"/>
</dbReference>
<dbReference type="Proteomes" id="UP000245609">
    <property type="component" value="Unassembled WGS sequence"/>
</dbReference>
<evidence type="ECO:0000256" key="3">
    <source>
        <dbReference type="ARBA" id="ARBA00011381"/>
    </source>
</evidence>
<dbReference type="Gene3D" id="3.50.7.10">
    <property type="entry name" value="GroEL"/>
    <property type="match status" value="1"/>
</dbReference>
<keyword evidence="7 8" id="KW-0143">Chaperone</keyword>
<dbReference type="CDD" id="cd03340">
    <property type="entry name" value="TCP1_eta"/>
    <property type="match status" value="1"/>
</dbReference>
<evidence type="ECO:0000256" key="4">
    <source>
        <dbReference type="ARBA" id="ARBA00022490"/>
    </source>
</evidence>
<organism evidence="11 12">
    <name type="scientific">Smittium megazygosporum</name>
    <dbReference type="NCBI Taxonomy" id="133381"/>
    <lineage>
        <taxon>Eukaryota</taxon>
        <taxon>Fungi</taxon>
        <taxon>Fungi incertae sedis</taxon>
        <taxon>Zoopagomycota</taxon>
        <taxon>Kickxellomycotina</taxon>
        <taxon>Harpellomycetes</taxon>
        <taxon>Harpellales</taxon>
        <taxon>Legeriomycetaceae</taxon>
        <taxon>Smittium</taxon>
    </lineage>
</organism>
<dbReference type="GO" id="GO:0005524">
    <property type="term" value="F:ATP binding"/>
    <property type="evidence" value="ECO:0007669"/>
    <property type="project" value="UniProtKB-KW"/>
</dbReference>
<keyword evidence="4 9" id="KW-0963">Cytoplasm</keyword>
<dbReference type="InterPro" id="IPR054827">
    <property type="entry name" value="thermosome_alpha"/>
</dbReference>
<reference evidence="11 12" key="1">
    <citation type="journal article" date="2018" name="MBio">
        <title>Comparative Genomics Reveals the Core Gene Toolbox for the Fungus-Insect Symbiosis.</title>
        <authorList>
            <person name="Wang Y."/>
            <person name="Stata M."/>
            <person name="Wang W."/>
            <person name="Stajich J.E."/>
            <person name="White M.M."/>
            <person name="Moncalvo J.M."/>
        </authorList>
    </citation>
    <scope>NUCLEOTIDE SEQUENCE [LARGE SCALE GENOMIC DNA]</scope>
    <source>
        <strain evidence="11 12">SC-DP-2</strain>
    </source>
</reference>
<feature type="region of interest" description="Disordered" evidence="10">
    <location>
        <begin position="540"/>
        <end position="567"/>
    </location>
</feature>
<dbReference type="GO" id="GO:0005832">
    <property type="term" value="C:chaperonin-containing T-complex"/>
    <property type="evidence" value="ECO:0007669"/>
    <property type="project" value="UniProtKB-ARBA"/>
</dbReference>
<feature type="compositionally biased region" description="Basic residues" evidence="10">
    <location>
        <begin position="558"/>
        <end position="567"/>
    </location>
</feature>
<dbReference type="STRING" id="133381.A0A2T9ZHN3"/>
<dbReference type="PROSITE" id="PS00995">
    <property type="entry name" value="TCP1_3"/>
    <property type="match status" value="1"/>
</dbReference>
<dbReference type="Gene3D" id="3.30.260.10">
    <property type="entry name" value="TCP-1-like chaperonin intermediate domain"/>
    <property type="match status" value="1"/>
</dbReference>
<gene>
    <name evidence="11" type="ORF">BB560_001415</name>
</gene>
<dbReference type="InterPro" id="IPR053374">
    <property type="entry name" value="TCP-1_chaperonin"/>
</dbReference>
<dbReference type="Pfam" id="PF00118">
    <property type="entry name" value="Cpn60_TCP1"/>
    <property type="match status" value="1"/>
</dbReference>
<evidence type="ECO:0000256" key="8">
    <source>
        <dbReference type="RuleBase" id="RU004187"/>
    </source>
</evidence>
<dbReference type="SUPFAM" id="SSF54849">
    <property type="entry name" value="GroEL-intermediate domain like"/>
    <property type="match status" value="1"/>
</dbReference>
<sequence length="567" mass="62350">MSHISSNLPMMQPQVIILKEGTDTSQGIPQIISNINACLAVCDTLKTTLGPLGMDKLIVDENKRMIISNDGATIIDKLEIVHPAARILVDIAKAQDAEIGDGTTSVVLLTGGILREVREMIEDGQNPHVVIRGLRAASQMCINRIKEIALAVEKDNDAQARDLLIKCAKTSMSSKLISNSSDFFSDLAVRAVMQLDRKTLDQKLIGIKKVPGGGMGDSLLVDGVAFKKAFSYAGFEQQPKSFENPKIICLNIELELKAEKDNAEVRIEKVSEYQNIVDAEWKIIFDKLDDICKSGAQIVLSMLPIGDVATQYFADRNMFCAGRIPAEDMNRVCTATGARVISTTSDLQDNLHVLGNCGLFEEKQIGDQRVNIFSKCPKSKSCTLILRGGAEQFIDEIERSLHDSIMVVKRMIKNSLFVGGGGSIEMELSRYLKEQSTLIEGKQQLTISAVAKAFETIPRQLCDNAGFDTIRLMTKLRASHSTDPVKNMWVGVNVNNESEADMLEMFVFEPASVKINAISSAIEASCLILGVDETISSQERDLQQQQMQQQQMMSRGLARARGRGRGM</sequence>
<dbReference type="PROSITE" id="PS00750">
    <property type="entry name" value="TCP1_1"/>
    <property type="match status" value="1"/>
</dbReference>
<evidence type="ECO:0000313" key="12">
    <source>
        <dbReference type="Proteomes" id="UP000245609"/>
    </source>
</evidence>
<dbReference type="GO" id="GO:0051082">
    <property type="term" value="F:unfolded protein binding"/>
    <property type="evidence" value="ECO:0007669"/>
    <property type="project" value="InterPro"/>
</dbReference>
<comment type="subunit">
    <text evidence="3">Component of the T-complex protein 1 (TCP1) complex.</text>
</comment>
<dbReference type="NCBIfam" id="NF041083">
    <property type="entry name" value="thermosome_beta"/>
    <property type="match status" value="1"/>
</dbReference>
<dbReference type="InterPro" id="IPR012720">
    <property type="entry name" value="Chap_CCT_eta"/>
</dbReference>
<evidence type="ECO:0000256" key="2">
    <source>
        <dbReference type="ARBA" id="ARBA00008020"/>
    </source>
</evidence>
<evidence type="ECO:0000256" key="1">
    <source>
        <dbReference type="ARBA" id="ARBA00004496"/>
    </source>
</evidence>
<dbReference type="FunFam" id="3.30.260.10:FF:000022">
    <property type="entry name" value="T-complex protein 1 subunit eta"/>
    <property type="match status" value="1"/>
</dbReference>
<dbReference type="SUPFAM" id="SSF52029">
    <property type="entry name" value="GroEL apical domain-like"/>
    <property type="match status" value="1"/>
</dbReference>
<evidence type="ECO:0000313" key="11">
    <source>
        <dbReference type="EMBL" id="PVV04088.1"/>
    </source>
</evidence>
<dbReference type="GO" id="GO:0016887">
    <property type="term" value="F:ATP hydrolysis activity"/>
    <property type="evidence" value="ECO:0007669"/>
    <property type="project" value="InterPro"/>
</dbReference>
<comment type="subunit">
    <text evidence="9">Heterooligomeric complex that forms two stacked rings.</text>
</comment>
<dbReference type="Gene3D" id="1.10.560.10">
    <property type="entry name" value="GroEL-like equatorial domain"/>
    <property type="match status" value="1"/>
</dbReference>
<keyword evidence="5 8" id="KW-0547">Nucleotide-binding</keyword>